<protein>
    <recommendedName>
        <fullName evidence="2">AB hydrolase-1 domain-containing protein</fullName>
    </recommendedName>
</protein>
<feature type="compositionally biased region" description="Polar residues" evidence="1">
    <location>
        <begin position="57"/>
        <end position="68"/>
    </location>
</feature>
<evidence type="ECO:0000256" key="1">
    <source>
        <dbReference type="SAM" id="MobiDB-lite"/>
    </source>
</evidence>
<dbReference type="InterPro" id="IPR000073">
    <property type="entry name" value="AB_hydrolase_1"/>
</dbReference>
<evidence type="ECO:0000259" key="2">
    <source>
        <dbReference type="Pfam" id="PF00561"/>
    </source>
</evidence>
<sequence length="195" mass="21392">MPFCYVSKYQSGSGAKGNNRVKIFYRTYGQGSIKVVLIIGLAGTHGSWGPQIKDLTGTKTPNDGNLKNPSEERAGDDNERIEVCAFDNRGMGRSSVPITKSEYTTTIMAKDAIALMDHLGWRKAHVFGHSMGAMIACKLAAIVPDKILSLALLNGTGGGFECFPKVFGFRMDVPDHHIEVFDSLNSFLSIFWFIH</sequence>
<dbReference type="OMA" id="NERIEVC"/>
<proteinExistence type="predicted"/>
<name>A0A835D7R5_TETSI</name>
<organism evidence="3 4">
    <name type="scientific">Tetracentron sinense</name>
    <name type="common">Spur-leaf</name>
    <dbReference type="NCBI Taxonomy" id="13715"/>
    <lineage>
        <taxon>Eukaryota</taxon>
        <taxon>Viridiplantae</taxon>
        <taxon>Streptophyta</taxon>
        <taxon>Embryophyta</taxon>
        <taxon>Tracheophyta</taxon>
        <taxon>Spermatophyta</taxon>
        <taxon>Magnoliopsida</taxon>
        <taxon>Trochodendrales</taxon>
        <taxon>Trochodendraceae</taxon>
        <taxon>Tetracentron</taxon>
    </lineage>
</organism>
<evidence type="ECO:0000313" key="3">
    <source>
        <dbReference type="EMBL" id="KAF8390962.1"/>
    </source>
</evidence>
<feature type="compositionally biased region" description="Basic and acidic residues" evidence="1">
    <location>
        <begin position="69"/>
        <end position="79"/>
    </location>
</feature>
<comment type="caution">
    <text evidence="3">The sequence shown here is derived from an EMBL/GenBank/DDBJ whole genome shotgun (WGS) entry which is preliminary data.</text>
</comment>
<keyword evidence="4" id="KW-1185">Reference proteome</keyword>
<feature type="region of interest" description="Disordered" evidence="1">
    <location>
        <begin position="52"/>
        <end position="79"/>
    </location>
</feature>
<evidence type="ECO:0000313" key="4">
    <source>
        <dbReference type="Proteomes" id="UP000655225"/>
    </source>
</evidence>
<dbReference type="SUPFAM" id="SSF53474">
    <property type="entry name" value="alpha/beta-Hydrolases"/>
    <property type="match status" value="1"/>
</dbReference>
<feature type="domain" description="AB hydrolase-1" evidence="2">
    <location>
        <begin position="35"/>
        <end position="155"/>
    </location>
</feature>
<dbReference type="AlphaFoldDB" id="A0A835D7R5"/>
<gene>
    <name evidence="3" type="ORF">HHK36_023262</name>
</gene>
<dbReference type="InterPro" id="IPR029058">
    <property type="entry name" value="AB_hydrolase_fold"/>
</dbReference>
<dbReference type="PANTHER" id="PTHR43433:SF5">
    <property type="entry name" value="AB HYDROLASE-1 DOMAIN-CONTAINING PROTEIN"/>
    <property type="match status" value="1"/>
</dbReference>
<reference evidence="3 4" key="1">
    <citation type="submission" date="2020-04" db="EMBL/GenBank/DDBJ databases">
        <title>Plant Genome Project.</title>
        <authorList>
            <person name="Zhang R.-G."/>
        </authorList>
    </citation>
    <scope>NUCLEOTIDE SEQUENCE [LARGE SCALE GENOMIC DNA]</scope>
    <source>
        <strain evidence="3">YNK0</strain>
        <tissue evidence="3">Leaf</tissue>
    </source>
</reference>
<dbReference type="Gene3D" id="3.40.50.1820">
    <property type="entry name" value="alpha/beta hydrolase"/>
    <property type="match status" value="1"/>
</dbReference>
<dbReference type="OrthoDB" id="1926173at2759"/>
<dbReference type="Proteomes" id="UP000655225">
    <property type="component" value="Unassembled WGS sequence"/>
</dbReference>
<dbReference type="EMBL" id="JABCRI010000017">
    <property type="protein sequence ID" value="KAF8390962.1"/>
    <property type="molecule type" value="Genomic_DNA"/>
</dbReference>
<dbReference type="InterPro" id="IPR050471">
    <property type="entry name" value="AB_hydrolase"/>
</dbReference>
<accession>A0A835D7R5</accession>
<dbReference type="PANTHER" id="PTHR43433">
    <property type="entry name" value="HYDROLASE, ALPHA/BETA FOLD FAMILY PROTEIN"/>
    <property type="match status" value="1"/>
</dbReference>
<dbReference type="Pfam" id="PF00561">
    <property type="entry name" value="Abhydrolase_1"/>
    <property type="match status" value="1"/>
</dbReference>